<name>A0AAD5NU89_ACENE</name>
<sequence>MFKINCDAFFRLRSGKTSVGVIIRDYKGTTIATKSSPVLGCHSVEMLEAQACFVGLQLSIDVKPLKKKDIPGLRLIMEVYQAYMEPNDSLEGSRDGSFRPNLVLKGCEPMEGKKDGMTGINGPGSLFDKDGPLGLNHNIKPKGIDMHKESGKWRRIGHKCKFGASGIELGEISRKRKSLVL</sequence>
<evidence type="ECO:0000313" key="3">
    <source>
        <dbReference type="Proteomes" id="UP001064489"/>
    </source>
</evidence>
<gene>
    <name evidence="2" type="ORF">LWI28_016839</name>
</gene>
<reference evidence="2" key="1">
    <citation type="journal article" date="2022" name="Plant J.">
        <title>Strategies of tolerance reflected in two North American maple genomes.</title>
        <authorList>
            <person name="McEvoy S.L."/>
            <person name="Sezen U.U."/>
            <person name="Trouern-Trend A."/>
            <person name="McMahon S.M."/>
            <person name="Schaberg P.G."/>
            <person name="Yang J."/>
            <person name="Wegrzyn J.L."/>
            <person name="Swenson N.G."/>
        </authorList>
    </citation>
    <scope>NUCLEOTIDE SEQUENCE</scope>
    <source>
        <strain evidence="2">91603</strain>
    </source>
</reference>
<dbReference type="InterPro" id="IPR002156">
    <property type="entry name" value="RNaseH_domain"/>
</dbReference>
<dbReference type="AlphaFoldDB" id="A0AAD5NU89"/>
<dbReference type="Pfam" id="PF13456">
    <property type="entry name" value="RVT_3"/>
    <property type="match status" value="1"/>
</dbReference>
<comment type="caution">
    <text evidence="2">The sequence shown here is derived from an EMBL/GenBank/DDBJ whole genome shotgun (WGS) entry which is preliminary data.</text>
</comment>
<organism evidence="2 3">
    <name type="scientific">Acer negundo</name>
    <name type="common">Box elder</name>
    <dbReference type="NCBI Taxonomy" id="4023"/>
    <lineage>
        <taxon>Eukaryota</taxon>
        <taxon>Viridiplantae</taxon>
        <taxon>Streptophyta</taxon>
        <taxon>Embryophyta</taxon>
        <taxon>Tracheophyta</taxon>
        <taxon>Spermatophyta</taxon>
        <taxon>Magnoliopsida</taxon>
        <taxon>eudicotyledons</taxon>
        <taxon>Gunneridae</taxon>
        <taxon>Pentapetalae</taxon>
        <taxon>rosids</taxon>
        <taxon>malvids</taxon>
        <taxon>Sapindales</taxon>
        <taxon>Sapindaceae</taxon>
        <taxon>Hippocastanoideae</taxon>
        <taxon>Acereae</taxon>
        <taxon>Acer</taxon>
    </lineage>
</organism>
<dbReference type="GO" id="GO:0003676">
    <property type="term" value="F:nucleic acid binding"/>
    <property type="evidence" value="ECO:0007669"/>
    <property type="project" value="InterPro"/>
</dbReference>
<dbReference type="Proteomes" id="UP001064489">
    <property type="component" value="Chromosome 4"/>
</dbReference>
<dbReference type="EMBL" id="JAJSOW010000101">
    <property type="protein sequence ID" value="KAI9181625.1"/>
    <property type="molecule type" value="Genomic_DNA"/>
</dbReference>
<reference evidence="2" key="2">
    <citation type="submission" date="2023-02" db="EMBL/GenBank/DDBJ databases">
        <authorList>
            <person name="Swenson N.G."/>
            <person name="Wegrzyn J.L."/>
            <person name="Mcevoy S.L."/>
        </authorList>
    </citation>
    <scope>NUCLEOTIDE SEQUENCE</scope>
    <source>
        <strain evidence="2">91603</strain>
        <tissue evidence="2">Leaf</tissue>
    </source>
</reference>
<evidence type="ECO:0000313" key="2">
    <source>
        <dbReference type="EMBL" id="KAI9181625.1"/>
    </source>
</evidence>
<proteinExistence type="predicted"/>
<feature type="domain" description="RNase H type-1" evidence="1">
    <location>
        <begin position="5"/>
        <end position="60"/>
    </location>
</feature>
<evidence type="ECO:0000259" key="1">
    <source>
        <dbReference type="Pfam" id="PF13456"/>
    </source>
</evidence>
<accession>A0AAD5NU89</accession>
<dbReference type="GO" id="GO:0004523">
    <property type="term" value="F:RNA-DNA hybrid ribonuclease activity"/>
    <property type="evidence" value="ECO:0007669"/>
    <property type="project" value="InterPro"/>
</dbReference>
<protein>
    <recommendedName>
        <fullName evidence="1">RNase H type-1 domain-containing protein</fullName>
    </recommendedName>
</protein>
<keyword evidence="3" id="KW-1185">Reference proteome</keyword>